<reference evidence="16 17" key="1">
    <citation type="submission" date="2020-01" db="EMBL/GenBank/DDBJ databases">
        <title>Kibdelosporangium persica a novel Actinomycetes from a hot desert in Iran.</title>
        <authorList>
            <person name="Safaei N."/>
            <person name="Zaburannyi N."/>
            <person name="Mueller R."/>
            <person name="Wink J."/>
        </authorList>
    </citation>
    <scope>NUCLEOTIDE SEQUENCE [LARGE SCALE GENOMIC DNA]</scope>
    <source>
        <strain evidence="16 17">4NS15</strain>
    </source>
</reference>
<sequence>MQECHDVLGVGFGPANIALAIAIEEARQDGMMPPCDVRFLEGQTDPEWQGGMLLTGSDIQHNPARDLATLRNPRSHYTFINYLHLSGRLLDHLNVPGEFPLRRDYAGYIRWARGHFDHLVDYGQKVATVAVTEHEGERVYEVNTVSGARYLTRCLVAGPGRTPYVPEPFASVDDDRIFHFTEYLYRVEALPEPPGTVVVIGGSQSSVEILLDLSRRFPDSRVLNYVRSFGLRLKDTSPFSEEGFFPAFTEYYFAASRPSKAVLDAYMRPTNYSSADGDVLRELYLDIYEQKLKGRQHVFVSGNRLVRSVDVRPDAVTLTVAEVNTGLVDQVDADLVVLATGFRDLGPGVRQEPLPGFLTGIAEHVVFDGGYPSITADYQVETPSAPPLFLNGLCETTHGIGDSGSFSLLSLRTAAIQRRLATFARAAPRQLDRLGERP</sequence>
<evidence type="ECO:0000256" key="12">
    <source>
        <dbReference type="ARBA" id="ARBA00031158"/>
    </source>
</evidence>
<protein>
    <recommendedName>
        <fullName evidence="5">L-lysine N6-monooxygenase MbtG</fullName>
        <ecNumber evidence="4">1.14.13.59</ecNumber>
    </recommendedName>
    <alternativeName>
        <fullName evidence="14">Lysine 6-N-hydroxylase</fullName>
    </alternativeName>
    <alternativeName>
        <fullName evidence="13">Lysine N6-hydroxylase</fullName>
    </alternativeName>
    <alternativeName>
        <fullName evidence="11">Lysine-N-oxygenase</fullName>
    </alternativeName>
    <alternativeName>
        <fullName evidence="12">Mycobactin synthase protein G</fullName>
    </alternativeName>
</protein>
<evidence type="ECO:0000256" key="10">
    <source>
        <dbReference type="ARBA" id="ARBA00023033"/>
    </source>
</evidence>
<dbReference type="InterPro" id="IPR036188">
    <property type="entry name" value="FAD/NAD-bd_sf"/>
</dbReference>
<evidence type="ECO:0000313" key="17">
    <source>
        <dbReference type="Proteomes" id="UP000763557"/>
    </source>
</evidence>
<evidence type="ECO:0000256" key="6">
    <source>
        <dbReference type="ARBA" id="ARBA00022630"/>
    </source>
</evidence>
<evidence type="ECO:0000313" key="16">
    <source>
        <dbReference type="EMBL" id="NRN65090.1"/>
    </source>
</evidence>
<proteinExistence type="inferred from homology"/>
<dbReference type="InterPro" id="IPR025700">
    <property type="entry name" value="Lys/Orn_oxygenase"/>
</dbReference>
<dbReference type="PANTHER" id="PTHR42802:SF1">
    <property type="entry name" value="L-ORNITHINE N(5)-MONOOXYGENASE"/>
    <property type="match status" value="1"/>
</dbReference>
<comment type="caution">
    <text evidence="16">The sequence shown here is derived from an EMBL/GenBank/DDBJ whole genome shotgun (WGS) entry which is preliminary data.</text>
</comment>
<dbReference type="EC" id="1.14.13.59" evidence="4"/>
<name>A0ABX2F273_9PSEU</name>
<organism evidence="16 17">
    <name type="scientific">Kibdelosporangium persicum</name>
    <dbReference type="NCBI Taxonomy" id="2698649"/>
    <lineage>
        <taxon>Bacteria</taxon>
        <taxon>Bacillati</taxon>
        <taxon>Actinomycetota</taxon>
        <taxon>Actinomycetes</taxon>
        <taxon>Pseudonocardiales</taxon>
        <taxon>Pseudonocardiaceae</taxon>
        <taxon>Kibdelosporangium</taxon>
    </lineage>
</organism>
<keyword evidence="7" id="KW-0274">FAD</keyword>
<evidence type="ECO:0000256" key="1">
    <source>
        <dbReference type="ARBA" id="ARBA00001974"/>
    </source>
</evidence>
<evidence type="ECO:0000256" key="8">
    <source>
        <dbReference type="ARBA" id="ARBA00022857"/>
    </source>
</evidence>
<accession>A0ABX2F273</accession>
<evidence type="ECO:0000256" key="3">
    <source>
        <dbReference type="ARBA" id="ARBA00007588"/>
    </source>
</evidence>
<comment type="catalytic activity">
    <reaction evidence="15">
        <text>L-lysine + NADPH + O2 = N(6)-hydroxy-L-lysine + NADP(+) + H2O</text>
        <dbReference type="Rhea" id="RHEA:23228"/>
        <dbReference type="ChEBI" id="CHEBI:15377"/>
        <dbReference type="ChEBI" id="CHEBI:15379"/>
        <dbReference type="ChEBI" id="CHEBI:32551"/>
        <dbReference type="ChEBI" id="CHEBI:57783"/>
        <dbReference type="ChEBI" id="CHEBI:57820"/>
        <dbReference type="ChEBI" id="CHEBI:58349"/>
        <dbReference type="EC" id="1.14.13.59"/>
    </reaction>
</comment>
<keyword evidence="10 16" id="KW-0503">Monooxygenase</keyword>
<evidence type="ECO:0000256" key="2">
    <source>
        <dbReference type="ARBA" id="ARBA00004924"/>
    </source>
</evidence>
<dbReference type="EMBL" id="JAAATY010000005">
    <property type="protein sequence ID" value="NRN65090.1"/>
    <property type="molecule type" value="Genomic_DNA"/>
</dbReference>
<dbReference type="PANTHER" id="PTHR42802">
    <property type="entry name" value="MONOOXYGENASE"/>
    <property type="match status" value="1"/>
</dbReference>
<evidence type="ECO:0000256" key="15">
    <source>
        <dbReference type="ARBA" id="ARBA00048407"/>
    </source>
</evidence>
<keyword evidence="17" id="KW-1185">Reference proteome</keyword>
<dbReference type="SUPFAM" id="SSF51905">
    <property type="entry name" value="FAD/NAD(P)-binding domain"/>
    <property type="match status" value="1"/>
</dbReference>
<comment type="cofactor">
    <cofactor evidence="1">
        <name>FAD</name>
        <dbReference type="ChEBI" id="CHEBI:57692"/>
    </cofactor>
</comment>
<comment type="similarity">
    <text evidence="3">Belongs to the lysine N(6)-hydroxylase/L-ornithine N(5)-oxygenase family.</text>
</comment>
<evidence type="ECO:0000256" key="9">
    <source>
        <dbReference type="ARBA" id="ARBA00023002"/>
    </source>
</evidence>
<dbReference type="Pfam" id="PF13434">
    <property type="entry name" value="Lys_Orn_oxgnase"/>
    <property type="match status" value="1"/>
</dbReference>
<evidence type="ECO:0000256" key="4">
    <source>
        <dbReference type="ARBA" id="ARBA00013076"/>
    </source>
</evidence>
<keyword evidence="6" id="KW-0285">Flavoprotein</keyword>
<comment type="pathway">
    <text evidence="2">Siderophore biosynthesis.</text>
</comment>
<dbReference type="Gene3D" id="3.50.50.60">
    <property type="entry name" value="FAD/NAD(P)-binding domain"/>
    <property type="match status" value="1"/>
</dbReference>
<keyword evidence="8" id="KW-0521">NADP</keyword>
<dbReference type="GO" id="GO:0004497">
    <property type="term" value="F:monooxygenase activity"/>
    <property type="evidence" value="ECO:0007669"/>
    <property type="project" value="UniProtKB-KW"/>
</dbReference>
<dbReference type="Proteomes" id="UP000763557">
    <property type="component" value="Unassembled WGS sequence"/>
</dbReference>
<gene>
    <name evidence="16" type="ORF">GC106_23000</name>
</gene>
<evidence type="ECO:0000256" key="13">
    <source>
        <dbReference type="ARBA" id="ARBA00032493"/>
    </source>
</evidence>
<evidence type="ECO:0000256" key="7">
    <source>
        <dbReference type="ARBA" id="ARBA00022827"/>
    </source>
</evidence>
<evidence type="ECO:0000256" key="11">
    <source>
        <dbReference type="ARBA" id="ARBA00029939"/>
    </source>
</evidence>
<keyword evidence="9" id="KW-0560">Oxidoreductase</keyword>
<evidence type="ECO:0000256" key="14">
    <source>
        <dbReference type="ARBA" id="ARBA00032738"/>
    </source>
</evidence>
<evidence type="ECO:0000256" key="5">
    <source>
        <dbReference type="ARBA" id="ARBA00016406"/>
    </source>
</evidence>